<organism evidence="2 3">
    <name type="scientific">Streptomyces mexicanus</name>
    <dbReference type="NCBI Taxonomy" id="178566"/>
    <lineage>
        <taxon>Bacteria</taxon>
        <taxon>Bacillati</taxon>
        <taxon>Actinomycetota</taxon>
        <taxon>Actinomycetes</taxon>
        <taxon>Kitasatosporales</taxon>
        <taxon>Streptomycetaceae</taxon>
        <taxon>Streptomyces</taxon>
    </lineage>
</organism>
<proteinExistence type="predicted"/>
<evidence type="ECO:0000256" key="1">
    <source>
        <dbReference type="SAM" id="SignalP"/>
    </source>
</evidence>
<feature type="chain" id="PRO_5031135324" evidence="1">
    <location>
        <begin position="30"/>
        <end position="117"/>
    </location>
</feature>
<dbReference type="Proteomes" id="UP000517694">
    <property type="component" value="Unassembled WGS sequence"/>
</dbReference>
<dbReference type="AlphaFoldDB" id="A0A7X1I112"/>
<evidence type="ECO:0000313" key="3">
    <source>
        <dbReference type="Proteomes" id="UP000517694"/>
    </source>
</evidence>
<comment type="caution">
    <text evidence="2">The sequence shown here is derived from an EMBL/GenBank/DDBJ whole genome shotgun (WGS) entry which is preliminary data.</text>
</comment>
<evidence type="ECO:0000313" key="2">
    <source>
        <dbReference type="EMBL" id="MBC2866839.1"/>
    </source>
</evidence>
<dbReference type="EMBL" id="JACMHY010000007">
    <property type="protein sequence ID" value="MBC2866839.1"/>
    <property type="molecule type" value="Genomic_DNA"/>
</dbReference>
<dbReference type="RefSeq" id="WP_185947626.1">
    <property type="nucleotide sequence ID" value="NZ_JACMHY010000007.1"/>
</dbReference>
<protein>
    <submittedName>
        <fullName evidence="2">Uncharacterized protein</fullName>
    </submittedName>
</protein>
<feature type="signal peptide" evidence="1">
    <location>
        <begin position="1"/>
        <end position="29"/>
    </location>
</feature>
<keyword evidence="3" id="KW-1185">Reference proteome</keyword>
<sequence>MTRRSITAAVSAACSAFVLLLAAPGSASAATGQFRYTYTTAEGYEAVGFLTNPASGECINLPAPGSAPGTASRAPKNRTDATATVFLDADCEGDTYYTLPAGTGASDRLLLRSVVFS</sequence>
<name>A0A7X1I112_9ACTN</name>
<accession>A0A7X1I112</accession>
<gene>
    <name evidence="2" type="ORF">H1R13_18235</name>
</gene>
<keyword evidence="1" id="KW-0732">Signal</keyword>
<reference evidence="2 3" key="1">
    <citation type="submission" date="2020-08" db="EMBL/GenBank/DDBJ databases">
        <title>Whole-Genome Sequence of French Clinical Streptomyces mexicanus Strain Q0842.</title>
        <authorList>
            <person name="Boxberger M."/>
            <person name="La Scola B."/>
        </authorList>
    </citation>
    <scope>NUCLEOTIDE SEQUENCE [LARGE SCALE GENOMIC DNA]</scope>
    <source>
        <strain evidence="2 3">Marseille-Q0842</strain>
    </source>
</reference>